<reference evidence="2 3" key="1">
    <citation type="submission" date="2024-04" db="EMBL/GenBank/DDBJ databases">
        <title>Novel genus in family Flammeovirgaceae.</title>
        <authorList>
            <person name="Nguyen T.H."/>
            <person name="Vuong T.Q."/>
            <person name="Le H."/>
            <person name="Kim S.-G."/>
        </authorList>
    </citation>
    <scope>NUCLEOTIDE SEQUENCE [LARGE SCALE GENOMIC DNA]</scope>
    <source>
        <strain evidence="2 3">JCM 23209</strain>
    </source>
</reference>
<dbReference type="EMBL" id="JBDKWZ010000018">
    <property type="protein sequence ID" value="MEN7551009.1"/>
    <property type="molecule type" value="Genomic_DNA"/>
</dbReference>
<gene>
    <name evidence="2" type="ORF">AAG747_24015</name>
</gene>
<evidence type="ECO:0008006" key="4">
    <source>
        <dbReference type="Google" id="ProtNLM"/>
    </source>
</evidence>
<dbReference type="AlphaFoldDB" id="A0AAW9S1F2"/>
<feature type="transmembrane region" description="Helical" evidence="1">
    <location>
        <begin position="202"/>
        <end position="224"/>
    </location>
</feature>
<feature type="transmembrane region" description="Helical" evidence="1">
    <location>
        <begin position="324"/>
        <end position="340"/>
    </location>
</feature>
<comment type="caution">
    <text evidence="2">The sequence shown here is derived from an EMBL/GenBank/DDBJ whole genome shotgun (WGS) entry which is preliminary data.</text>
</comment>
<sequence length="382" mass="45179">MRQLIKRNFFYLLSAGIGLSLLGYSNWKGLGLTFDSLVYLEGGQYILNHGTSGWFSQLVFQEKPPLFPLLIALFQKDLRLLNLFQFCMYLFVLNWAYHFTQYFLQKPFWQYLCFFHLAISTTFLQFHKFLFTEPLFIVLLYGYLWVSIHILESPLQKRFPLYTYVLTGMILGILLVSLRHIGILITLSSSLFLLWHQRKKPIVWWITGGYLFVPLLFFTTWQYLIWAIGLKANAAVFLQDLDIGFNLKVYSQAIYTWFLPTLPFDWLNYLGFILCFGIICWTLRQVLASSGPSLYKKYFLFLFTCYFIPMSLKGDLLEPDGERYLGIFVLPFWLVFFSEVEKLSAKHKTWKWAGITLMLVWSIYPLARTLKNSMLWHDKIGW</sequence>
<keyword evidence="1" id="KW-0812">Transmembrane</keyword>
<evidence type="ECO:0000313" key="2">
    <source>
        <dbReference type="EMBL" id="MEN7551009.1"/>
    </source>
</evidence>
<dbReference type="RefSeq" id="WP_346823791.1">
    <property type="nucleotide sequence ID" value="NZ_JBDKWZ010000018.1"/>
</dbReference>
<feature type="transmembrane region" description="Helical" evidence="1">
    <location>
        <begin position="352"/>
        <end position="370"/>
    </location>
</feature>
<name>A0AAW9S1F2_9BACT</name>
<accession>A0AAW9S1F2</accession>
<feature type="transmembrane region" description="Helical" evidence="1">
    <location>
        <begin position="80"/>
        <end position="97"/>
    </location>
</feature>
<proteinExistence type="predicted"/>
<keyword evidence="1" id="KW-0472">Membrane</keyword>
<keyword evidence="1" id="KW-1133">Transmembrane helix</keyword>
<organism evidence="2 3">
    <name type="scientific">Rapidithrix thailandica</name>
    <dbReference type="NCBI Taxonomy" id="413964"/>
    <lineage>
        <taxon>Bacteria</taxon>
        <taxon>Pseudomonadati</taxon>
        <taxon>Bacteroidota</taxon>
        <taxon>Cytophagia</taxon>
        <taxon>Cytophagales</taxon>
        <taxon>Flammeovirgaceae</taxon>
        <taxon>Rapidithrix</taxon>
    </lineage>
</organism>
<feature type="transmembrane region" description="Helical" evidence="1">
    <location>
        <begin position="163"/>
        <end position="195"/>
    </location>
</feature>
<protein>
    <recommendedName>
        <fullName evidence="4">Glycosyltransferase RgtA/B/C/D-like domain-containing protein</fullName>
    </recommendedName>
</protein>
<feature type="transmembrane region" description="Helical" evidence="1">
    <location>
        <begin position="109"/>
        <end position="127"/>
    </location>
</feature>
<evidence type="ECO:0000313" key="3">
    <source>
        <dbReference type="Proteomes" id="UP001403385"/>
    </source>
</evidence>
<feature type="transmembrane region" description="Helical" evidence="1">
    <location>
        <begin position="266"/>
        <end position="283"/>
    </location>
</feature>
<feature type="transmembrane region" description="Helical" evidence="1">
    <location>
        <begin position="295"/>
        <end position="312"/>
    </location>
</feature>
<evidence type="ECO:0000256" key="1">
    <source>
        <dbReference type="SAM" id="Phobius"/>
    </source>
</evidence>
<dbReference type="Proteomes" id="UP001403385">
    <property type="component" value="Unassembled WGS sequence"/>
</dbReference>
<feature type="transmembrane region" description="Helical" evidence="1">
    <location>
        <begin position="134"/>
        <end position="151"/>
    </location>
</feature>
<keyword evidence="3" id="KW-1185">Reference proteome</keyword>